<feature type="region of interest" description="Disordered" evidence="1">
    <location>
        <begin position="58"/>
        <end position="81"/>
    </location>
</feature>
<evidence type="ECO:0000313" key="3">
    <source>
        <dbReference type="Proteomes" id="UP001396898"/>
    </source>
</evidence>
<name>A0ABR1R7X7_9PEZI</name>
<accession>A0ABR1R7X7</accession>
<evidence type="ECO:0000256" key="1">
    <source>
        <dbReference type="SAM" id="MobiDB-lite"/>
    </source>
</evidence>
<proteinExistence type="predicted"/>
<dbReference type="EMBL" id="JAQQWI010000018">
    <property type="protein sequence ID" value="KAK8001607.1"/>
    <property type="molecule type" value="Genomic_DNA"/>
</dbReference>
<feature type="region of interest" description="Disordered" evidence="1">
    <location>
        <begin position="1"/>
        <end position="22"/>
    </location>
</feature>
<organism evidence="2 3">
    <name type="scientific">Apiospora marii</name>
    <dbReference type="NCBI Taxonomy" id="335849"/>
    <lineage>
        <taxon>Eukaryota</taxon>
        <taxon>Fungi</taxon>
        <taxon>Dikarya</taxon>
        <taxon>Ascomycota</taxon>
        <taxon>Pezizomycotina</taxon>
        <taxon>Sordariomycetes</taxon>
        <taxon>Xylariomycetidae</taxon>
        <taxon>Amphisphaeriales</taxon>
        <taxon>Apiosporaceae</taxon>
        <taxon>Apiospora</taxon>
    </lineage>
</organism>
<reference evidence="2 3" key="1">
    <citation type="submission" date="2023-01" db="EMBL/GenBank/DDBJ databases">
        <title>Analysis of 21 Apiospora genomes using comparative genomics revels a genus with tremendous synthesis potential of carbohydrate active enzymes and secondary metabolites.</title>
        <authorList>
            <person name="Sorensen T."/>
        </authorList>
    </citation>
    <scope>NUCLEOTIDE SEQUENCE [LARGE SCALE GENOMIC DNA]</scope>
    <source>
        <strain evidence="2 3">CBS 20057</strain>
    </source>
</reference>
<sequence length="121" mass="14292">METKLWEREEHRQRLEEDRRQQAERIRAMERELAETRRENERLREAHAIIHGIHTGLLSQCDPEPMQREKGQVDSGSELPRGVVVGKAQRGLLYRLESLEQGLPDLPNYLDDPEVRQRMVD</sequence>
<evidence type="ECO:0000313" key="2">
    <source>
        <dbReference type="EMBL" id="KAK8001607.1"/>
    </source>
</evidence>
<keyword evidence="3" id="KW-1185">Reference proteome</keyword>
<gene>
    <name evidence="2" type="ORF">PG991_013829</name>
</gene>
<protein>
    <submittedName>
        <fullName evidence="2">Uncharacterized protein</fullName>
    </submittedName>
</protein>
<comment type="caution">
    <text evidence="2">The sequence shown here is derived from an EMBL/GenBank/DDBJ whole genome shotgun (WGS) entry which is preliminary data.</text>
</comment>
<dbReference type="Proteomes" id="UP001396898">
    <property type="component" value="Unassembled WGS sequence"/>
</dbReference>